<feature type="region of interest" description="Disordered" evidence="4">
    <location>
        <begin position="52"/>
        <end position="111"/>
    </location>
</feature>
<evidence type="ECO:0000256" key="5">
    <source>
        <dbReference type="SAM" id="SignalP"/>
    </source>
</evidence>
<dbReference type="AlphaFoldDB" id="A0A835VE71"/>
<reference evidence="6 7" key="1">
    <citation type="journal article" date="2020" name="Nat. Food">
        <title>A phased Vanilla planifolia genome enables genetic improvement of flavour and production.</title>
        <authorList>
            <person name="Hasing T."/>
            <person name="Tang H."/>
            <person name="Brym M."/>
            <person name="Khazi F."/>
            <person name="Huang T."/>
            <person name="Chambers A.H."/>
        </authorList>
    </citation>
    <scope>NUCLEOTIDE SEQUENCE [LARGE SCALE GENOMIC DNA]</scope>
    <source>
        <tissue evidence="6">Leaf</tissue>
    </source>
</reference>
<dbReference type="EMBL" id="JADCNM010000002">
    <property type="protein sequence ID" value="KAG0494003.1"/>
    <property type="molecule type" value="Genomic_DNA"/>
</dbReference>
<dbReference type="PANTHER" id="PTHR34359">
    <property type="entry name" value="CLAVATA3/ESR (CLE)-RELATED PROTEIN 10"/>
    <property type="match status" value="1"/>
</dbReference>
<protein>
    <submittedName>
        <fullName evidence="6">Uncharacterized protein</fullName>
    </submittedName>
</protein>
<feature type="compositionally biased region" description="Basic and acidic residues" evidence="4">
    <location>
        <begin position="91"/>
        <end position="101"/>
    </location>
</feature>
<dbReference type="OrthoDB" id="786534at2759"/>
<name>A0A835VE71_VANPL</name>
<sequence>MRRAHIATLLLCLGLLLLMVLKQKTHQPKPRSDIDVSSPLFHRKLFASEHTPIRLLSSHHHHPHTGRHRRHSKPPTVVPDPTAGSDNGVEIDPRYGVDKRLVPCGPNPLHH</sequence>
<gene>
    <name evidence="6" type="ORF">HPP92_004997</name>
</gene>
<comment type="similarity">
    <text evidence="1">Belongs to the CLV3/ESR signal peptide family.</text>
</comment>
<feature type="compositionally biased region" description="Basic residues" evidence="4">
    <location>
        <begin position="57"/>
        <end position="73"/>
    </location>
</feature>
<evidence type="ECO:0000313" key="6">
    <source>
        <dbReference type="EMBL" id="KAG0494003.1"/>
    </source>
</evidence>
<evidence type="ECO:0000256" key="2">
    <source>
        <dbReference type="ARBA" id="ARBA00022473"/>
    </source>
</evidence>
<organism evidence="6 7">
    <name type="scientific">Vanilla planifolia</name>
    <name type="common">Vanilla</name>
    <dbReference type="NCBI Taxonomy" id="51239"/>
    <lineage>
        <taxon>Eukaryota</taxon>
        <taxon>Viridiplantae</taxon>
        <taxon>Streptophyta</taxon>
        <taxon>Embryophyta</taxon>
        <taxon>Tracheophyta</taxon>
        <taxon>Spermatophyta</taxon>
        <taxon>Magnoliopsida</taxon>
        <taxon>Liliopsida</taxon>
        <taxon>Asparagales</taxon>
        <taxon>Orchidaceae</taxon>
        <taxon>Vanilloideae</taxon>
        <taxon>Vanilleae</taxon>
        <taxon>Vanilla</taxon>
    </lineage>
</organism>
<feature type="chain" id="PRO_5032872047" evidence="5">
    <location>
        <begin position="23"/>
        <end position="111"/>
    </location>
</feature>
<evidence type="ECO:0000313" key="7">
    <source>
        <dbReference type="Proteomes" id="UP000639772"/>
    </source>
</evidence>
<dbReference type="PANTHER" id="PTHR34359:SF5">
    <property type="entry name" value="CLAVATA3_ESR (CLE)-RELATED PROTEIN 9"/>
    <property type="match status" value="1"/>
</dbReference>
<accession>A0A835VE71</accession>
<dbReference type="GO" id="GO:0030154">
    <property type="term" value="P:cell differentiation"/>
    <property type="evidence" value="ECO:0007669"/>
    <property type="project" value="UniProtKB-KW"/>
</dbReference>
<dbReference type="InterPro" id="IPR039618">
    <property type="entry name" value="CLE9-13"/>
</dbReference>
<evidence type="ECO:0000256" key="1">
    <source>
        <dbReference type="ARBA" id="ARBA00005416"/>
    </source>
</evidence>
<comment type="caution">
    <text evidence="6">The sequence shown here is derived from an EMBL/GenBank/DDBJ whole genome shotgun (WGS) entry which is preliminary data.</text>
</comment>
<evidence type="ECO:0000256" key="4">
    <source>
        <dbReference type="SAM" id="MobiDB-lite"/>
    </source>
</evidence>
<evidence type="ECO:0000256" key="3">
    <source>
        <dbReference type="ARBA" id="ARBA00022782"/>
    </source>
</evidence>
<proteinExistence type="inferred from homology"/>
<feature type="signal peptide" evidence="5">
    <location>
        <begin position="1"/>
        <end position="22"/>
    </location>
</feature>
<dbReference type="Proteomes" id="UP000639772">
    <property type="component" value="Unassembled WGS sequence"/>
</dbReference>
<keyword evidence="3" id="KW-0221">Differentiation</keyword>
<keyword evidence="5" id="KW-0732">Signal</keyword>
<keyword evidence="2" id="KW-0217">Developmental protein</keyword>